<dbReference type="InterPro" id="IPR013201">
    <property type="entry name" value="Prot_inhib_I29"/>
</dbReference>
<feature type="domain" description="Cathepsin propeptide inhibitor" evidence="1">
    <location>
        <begin position="69"/>
        <end position="118"/>
    </location>
</feature>
<proteinExistence type="predicted"/>
<accession>A0AA41VRN8</accession>
<sequence>PPPGETDPNYWYKKLNKLARQSRETYIRKDLRDQLIEKTRREFALSDDIVNSEEKLHALFLKWISCNECHFDVEDKAAFKERFDIFKANARFCHHKNKSGHGFKVRINRNADLTSQEFRTGSWKTYPMKADQVIPGIFSG</sequence>
<evidence type="ECO:0000313" key="2">
    <source>
        <dbReference type="EMBL" id="MCL7046172.1"/>
    </source>
</evidence>
<protein>
    <recommendedName>
        <fullName evidence="1">Cathepsin propeptide inhibitor domain-containing protein</fullName>
    </recommendedName>
</protein>
<dbReference type="Proteomes" id="UP001177140">
    <property type="component" value="Unassembled WGS sequence"/>
</dbReference>
<name>A0AA41VRN8_PAPNU</name>
<dbReference type="EMBL" id="JAJJMA010278275">
    <property type="protein sequence ID" value="MCL7046172.1"/>
    <property type="molecule type" value="Genomic_DNA"/>
</dbReference>
<reference evidence="2" key="1">
    <citation type="submission" date="2022-03" db="EMBL/GenBank/DDBJ databases">
        <title>A functionally conserved STORR gene fusion in Papaver species that diverged 16.8 million years ago.</title>
        <authorList>
            <person name="Catania T."/>
        </authorList>
    </citation>
    <scope>NUCLEOTIDE SEQUENCE</scope>
    <source>
        <strain evidence="2">S-191538</strain>
    </source>
</reference>
<dbReference type="InterPro" id="IPR038765">
    <property type="entry name" value="Papain-like_cys_pep_sf"/>
</dbReference>
<evidence type="ECO:0000259" key="1">
    <source>
        <dbReference type="Pfam" id="PF08246"/>
    </source>
</evidence>
<gene>
    <name evidence="2" type="ORF">MKW94_003978</name>
</gene>
<dbReference type="SUPFAM" id="SSF54001">
    <property type="entry name" value="Cysteine proteinases"/>
    <property type="match status" value="1"/>
</dbReference>
<evidence type="ECO:0000313" key="3">
    <source>
        <dbReference type="Proteomes" id="UP001177140"/>
    </source>
</evidence>
<feature type="non-terminal residue" evidence="2">
    <location>
        <position position="1"/>
    </location>
</feature>
<organism evidence="2 3">
    <name type="scientific">Papaver nudicaule</name>
    <name type="common">Iceland poppy</name>
    <dbReference type="NCBI Taxonomy" id="74823"/>
    <lineage>
        <taxon>Eukaryota</taxon>
        <taxon>Viridiplantae</taxon>
        <taxon>Streptophyta</taxon>
        <taxon>Embryophyta</taxon>
        <taxon>Tracheophyta</taxon>
        <taxon>Spermatophyta</taxon>
        <taxon>Magnoliopsida</taxon>
        <taxon>Ranunculales</taxon>
        <taxon>Papaveraceae</taxon>
        <taxon>Papaveroideae</taxon>
        <taxon>Papaver</taxon>
    </lineage>
</organism>
<dbReference type="Pfam" id="PF08246">
    <property type="entry name" value="Inhibitor_I29"/>
    <property type="match status" value="1"/>
</dbReference>
<dbReference type="Gene3D" id="1.10.287.2250">
    <property type="match status" value="1"/>
</dbReference>
<dbReference type="AlphaFoldDB" id="A0AA41VRN8"/>
<keyword evidence="3" id="KW-1185">Reference proteome</keyword>
<comment type="caution">
    <text evidence="2">The sequence shown here is derived from an EMBL/GenBank/DDBJ whole genome shotgun (WGS) entry which is preliminary data.</text>
</comment>